<dbReference type="EMBL" id="CP026107">
    <property type="protein sequence ID" value="AUT73364.1"/>
    <property type="molecule type" value="Genomic_DNA"/>
</dbReference>
<evidence type="ECO:0000313" key="3">
    <source>
        <dbReference type="EMBL" id="AUT73364.1"/>
    </source>
</evidence>
<dbReference type="InterPro" id="IPR011234">
    <property type="entry name" value="Fumarylacetoacetase-like_C"/>
</dbReference>
<dbReference type="GO" id="GO:0046872">
    <property type="term" value="F:metal ion binding"/>
    <property type="evidence" value="ECO:0007669"/>
    <property type="project" value="UniProtKB-KW"/>
</dbReference>
<dbReference type="Pfam" id="PF01557">
    <property type="entry name" value="FAA_hydrolase"/>
    <property type="match status" value="1"/>
</dbReference>
<dbReference type="PANTHER" id="PTHR11820">
    <property type="entry name" value="ACYLPYRUVASE"/>
    <property type="match status" value="1"/>
</dbReference>
<keyword evidence="1" id="KW-0479">Metal-binding</keyword>
<evidence type="ECO:0000313" key="4">
    <source>
        <dbReference type="Proteomes" id="UP000236649"/>
    </source>
</evidence>
<evidence type="ECO:0000259" key="2">
    <source>
        <dbReference type="Pfam" id="PF01557"/>
    </source>
</evidence>
<reference evidence="3 4" key="1">
    <citation type="submission" date="2018-01" db="EMBL/GenBank/DDBJ databases">
        <title>Species boundaries and ecological features among Paraburkholderia terrae DSMZ17804T, P. hospita DSMZ17164T and P. caribensis DSMZ13236T.</title>
        <authorList>
            <person name="Pratama A.A."/>
        </authorList>
    </citation>
    <scope>NUCLEOTIDE SEQUENCE [LARGE SCALE GENOMIC DNA]</scope>
    <source>
        <strain evidence="3 4">DSM 17164</strain>
    </source>
</reference>
<gene>
    <name evidence="3" type="ORF">C2L64_33835</name>
</gene>
<sequence length="90" mass="9641">MFEKSTFVGRASTNAGDTANVHGAICYSVEGENLGLWTKFNGQLEQQGNTSDMLFSIGEMLAYFSTHMTLLPGEILATGTPSGVGFCKVR</sequence>
<accession>A0AAN1JFV2</accession>
<feature type="domain" description="Fumarylacetoacetase-like C-terminal" evidence="2">
    <location>
        <begin position="17"/>
        <end position="85"/>
    </location>
</feature>
<name>A0AAN1JFV2_9BURK</name>
<dbReference type="KEGG" id="phs:C2L64_33835"/>
<protein>
    <recommendedName>
        <fullName evidence="2">Fumarylacetoacetase-like C-terminal domain-containing protein</fullName>
    </recommendedName>
</protein>
<dbReference type="Gene3D" id="3.90.850.10">
    <property type="entry name" value="Fumarylacetoacetase-like, C-terminal domain"/>
    <property type="match status" value="1"/>
</dbReference>
<organism evidence="3 4">
    <name type="scientific">Paraburkholderia hospita</name>
    <dbReference type="NCBI Taxonomy" id="169430"/>
    <lineage>
        <taxon>Bacteria</taxon>
        <taxon>Pseudomonadati</taxon>
        <taxon>Pseudomonadota</taxon>
        <taxon>Betaproteobacteria</taxon>
        <taxon>Burkholderiales</taxon>
        <taxon>Burkholderiaceae</taxon>
        <taxon>Paraburkholderia</taxon>
    </lineage>
</organism>
<dbReference type="InterPro" id="IPR036663">
    <property type="entry name" value="Fumarylacetoacetase_C_sf"/>
</dbReference>
<dbReference type="AlphaFoldDB" id="A0AAN1JFV2"/>
<evidence type="ECO:0000256" key="1">
    <source>
        <dbReference type="ARBA" id="ARBA00022723"/>
    </source>
</evidence>
<dbReference type="GO" id="GO:0003824">
    <property type="term" value="F:catalytic activity"/>
    <property type="evidence" value="ECO:0007669"/>
    <property type="project" value="InterPro"/>
</dbReference>
<dbReference type="SUPFAM" id="SSF56529">
    <property type="entry name" value="FAH"/>
    <property type="match status" value="1"/>
</dbReference>
<proteinExistence type="predicted"/>
<dbReference type="Proteomes" id="UP000236649">
    <property type="component" value="Chromosome 3"/>
</dbReference>